<feature type="region of interest" description="Disordered" evidence="1">
    <location>
        <begin position="252"/>
        <end position="563"/>
    </location>
</feature>
<feature type="compositionally biased region" description="Acidic residues" evidence="1">
    <location>
        <begin position="906"/>
        <end position="918"/>
    </location>
</feature>
<feature type="compositionally biased region" description="Basic and acidic residues" evidence="1">
    <location>
        <begin position="407"/>
        <end position="422"/>
    </location>
</feature>
<feature type="compositionally biased region" description="Low complexity" evidence="1">
    <location>
        <begin position="196"/>
        <end position="211"/>
    </location>
</feature>
<name>A0A1Q9ERV1_SYMMI</name>
<accession>A0A1Q9ERV1</accession>
<feature type="compositionally biased region" description="Acidic residues" evidence="1">
    <location>
        <begin position="154"/>
        <end position="194"/>
    </location>
</feature>
<feature type="region of interest" description="Disordered" evidence="1">
    <location>
        <begin position="839"/>
        <end position="859"/>
    </location>
</feature>
<evidence type="ECO:0000313" key="3">
    <source>
        <dbReference type="Proteomes" id="UP000186817"/>
    </source>
</evidence>
<feature type="region of interest" description="Disordered" evidence="1">
    <location>
        <begin position="877"/>
        <end position="962"/>
    </location>
</feature>
<feature type="compositionally biased region" description="Basic residues" evidence="1">
    <location>
        <begin position="492"/>
        <end position="516"/>
    </location>
</feature>
<dbReference type="OrthoDB" id="438159at2759"/>
<gene>
    <name evidence="2" type="ORF">AK812_SmicGene6182</name>
</gene>
<dbReference type="EMBL" id="LSRX01000083">
    <property type="protein sequence ID" value="OLQ10160.1"/>
    <property type="molecule type" value="Genomic_DNA"/>
</dbReference>
<feature type="compositionally biased region" description="Basic and acidic residues" evidence="1">
    <location>
        <begin position="552"/>
        <end position="563"/>
    </location>
</feature>
<proteinExistence type="predicted"/>
<feature type="compositionally biased region" description="Basic and acidic residues" evidence="1">
    <location>
        <begin position="449"/>
        <end position="469"/>
    </location>
</feature>
<feature type="region of interest" description="Disordered" evidence="1">
    <location>
        <begin position="143"/>
        <end position="225"/>
    </location>
</feature>
<keyword evidence="3" id="KW-1185">Reference proteome</keyword>
<feature type="compositionally biased region" description="Acidic residues" evidence="1">
    <location>
        <begin position="926"/>
        <end position="947"/>
    </location>
</feature>
<feature type="compositionally biased region" description="Low complexity" evidence="1">
    <location>
        <begin position="896"/>
        <end position="905"/>
    </location>
</feature>
<evidence type="ECO:0000313" key="2">
    <source>
        <dbReference type="EMBL" id="OLQ10160.1"/>
    </source>
</evidence>
<dbReference type="PANTHER" id="PTHR34403">
    <property type="entry name" value="TOL-PAL SYSTEM PROTEIN TOLA"/>
    <property type="match status" value="1"/>
</dbReference>
<organism evidence="2 3">
    <name type="scientific">Symbiodinium microadriaticum</name>
    <name type="common">Dinoflagellate</name>
    <name type="synonym">Zooxanthella microadriatica</name>
    <dbReference type="NCBI Taxonomy" id="2951"/>
    <lineage>
        <taxon>Eukaryota</taxon>
        <taxon>Sar</taxon>
        <taxon>Alveolata</taxon>
        <taxon>Dinophyceae</taxon>
        <taxon>Suessiales</taxon>
        <taxon>Symbiodiniaceae</taxon>
        <taxon>Symbiodinium</taxon>
    </lineage>
</organism>
<reference evidence="2 3" key="1">
    <citation type="submission" date="2016-02" db="EMBL/GenBank/DDBJ databases">
        <title>Genome analysis of coral dinoflagellate symbionts highlights evolutionary adaptations to a symbiotic lifestyle.</title>
        <authorList>
            <person name="Aranda M."/>
            <person name="Li Y."/>
            <person name="Liew Y.J."/>
            <person name="Baumgarten S."/>
            <person name="Simakov O."/>
            <person name="Wilson M."/>
            <person name="Piel J."/>
            <person name="Ashoor H."/>
            <person name="Bougouffa S."/>
            <person name="Bajic V.B."/>
            <person name="Ryu T."/>
            <person name="Ravasi T."/>
            <person name="Bayer T."/>
            <person name="Micklem G."/>
            <person name="Kim H."/>
            <person name="Bhak J."/>
            <person name="Lajeunesse T.C."/>
            <person name="Voolstra C.R."/>
        </authorList>
    </citation>
    <scope>NUCLEOTIDE SEQUENCE [LARGE SCALE GENOMIC DNA]</scope>
    <source>
        <strain evidence="2 3">CCMP2467</strain>
    </source>
</reference>
<comment type="caution">
    <text evidence="2">The sequence shown here is derived from an EMBL/GenBank/DDBJ whole genome shotgun (WGS) entry which is preliminary data.</text>
</comment>
<dbReference type="Proteomes" id="UP000186817">
    <property type="component" value="Unassembled WGS sequence"/>
</dbReference>
<protein>
    <submittedName>
        <fullName evidence="2">Uncharacterized protein</fullName>
    </submittedName>
</protein>
<dbReference type="PANTHER" id="PTHR34403:SF14">
    <property type="entry name" value="OS05G0225800 PROTEIN"/>
    <property type="match status" value="1"/>
</dbReference>
<sequence length="1207" mass="131068">MASAEGLADAWASSTSVLRALNAHGRIIVPDNAGSLKVDNKNAARNRPALTPVLEIMALQPNWELVKLPDLGKAFPGWSFPFRLMQLTKLRKDVKSAAEAETIKLDSIWIKSLSSHVKMKTRKQLASPDPDFFALQRILDPELPPARRAAPDSGDGDDHDDDDVVMLELDEPAPEDSGSEPDAAEVVEPADEGTLEASAVVSAEGEAEPVSPRVKQHEWSSTVHSSVDAKIAALKQQIAHAKEMAARAEIETQLVEIEDTQMGSAPGSRAGCPSTPEATPPREPSRPMKPLKSLSRHDMDPDLQVPPFPTLPPKTPPKTAEQDAESPADDASVCYDNDGGKLKPASLSGESGERADKGKPVKPVSLADKFELADESEPKPSAAPKVLTRRQQFACATQKKPRNPVPTEHDEPSEPEDSEIRVLKKPASKLKPSATAKCGSKGGKNNGKSTEECKESEHPAADSTDDKKPTKPKGKPGPKASKDPSKNCNKSPKAKASPKAKTSPKAKASPKAKTSPKAKASPSKAASEPEARDNVEPLPSKRKSTTGTASEEEPRRKMGRREPALEQIHAVLKANPEKARLVQEIRTAIQSKPEPTQETRAECIPNMEQWQFSVYWPPRASVGVLRRGASGRFVYLTAFNSGVYKNVAGPLHCAKLFVRLDPACWWPCAAEGSAVVTWGAQHREQEAMKRKAWFLKRLPFQQDLRFIEYFAGEGRVSLCARLSGLALATMLNGKPGDATVLLAMVCSSFCAANQGTSRRSIICPLGDESKPSVRQANKMLCRSIQSLLLDDALWRGIRMLKDDGDGIRELLTMPKPTKAAAVKAKAAVKSAPKAKIAVKVEPQESQETPTRRPRELRSNLWSCASLQAGQKALKRVKIEEPVPETEEGLQEKQAEMEALQRQLAELEQEAPAEEEDAGSEFPAMSSDDEMDDLDAEEGEADSDLEAEEPGKTHGKKNNAVEPPQKQLMGLLEANPNLARQLMDMLQNKETGGLGSGIVAANSYVEEAKFRTMVTKEVSNERETTMNNGNGYYTDEEMNYIKKVIAHCEKHKLYELQQKVDAAWQKTSVFQAPRCGEQSQAESVEKASKKAEISKKVQVLSSGPLLSRLAVECRPQVQTPGSEPDEKLLNHLALDFDVPCAHVIEHAKTSQSLDPGIQALAQVPATHPEEVTKESSTAGDNVYLAKAGNMLRLVEGGTASGYVVAQSV</sequence>
<dbReference type="OMA" id="LHASCIC"/>
<feature type="compositionally biased region" description="Low complexity" evidence="1">
    <location>
        <begin position="517"/>
        <end position="526"/>
    </location>
</feature>
<dbReference type="InterPro" id="IPR050972">
    <property type="entry name" value="SDr-like"/>
</dbReference>
<evidence type="ECO:0000256" key="1">
    <source>
        <dbReference type="SAM" id="MobiDB-lite"/>
    </source>
</evidence>
<dbReference type="AlphaFoldDB" id="A0A1Q9ERV1"/>
<feature type="compositionally biased region" description="Basic and acidic residues" evidence="1">
    <location>
        <begin position="368"/>
        <end position="378"/>
    </location>
</feature>
<feature type="compositionally biased region" description="Pro residues" evidence="1">
    <location>
        <begin position="304"/>
        <end position="316"/>
    </location>
</feature>